<evidence type="ECO:0000256" key="5">
    <source>
        <dbReference type="ARBA" id="ARBA00023152"/>
    </source>
</evidence>
<dbReference type="RefSeq" id="WP_101359069.1">
    <property type="nucleotide sequence ID" value="NZ_NKXO01000027.1"/>
</dbReference>
<protein>
    <recommendedName>
        <fullName evidence="7 8">Triosephosphate isomerase</fullName>
        <shortName evidence="7">TIM</shortName>
        <shortName evidence="7">TPI</shortName>
        <ecNumber evidence="7 8">5.3.1.1</ecNumber>
    </recommendedName>
    <alternativeName>
        <fullName evidence="7">Triose-phosphate isomerase</fullName>
    </alternativeName>
</protein>
<accession>A0A2N3ICJ9</accession>
<comment type="pathway">
    <text evidence="1 7 8">Carbohydrate degradation; glycolysis; D-glyceraldehyde 3-phosphate from glycerone phosphate: step 1/1.</text>
</comment>
<dbReference type="Gene3D" id="3.20.20.70">
    <property type="entry name" value="Aldolase class I"/>
    <property type="match status" value="1"/>
</dbReference>
<feature type="binding site" evidence="7">
    <location>
        <position position="215"/>
    </location>
    <ligand>
        <name>substrate</name>
    </ligand>
</feature>
<dbReference type="InterPro" id="IPR013785">
    <property type="entry name" value="Aldolase_TIM"/>
</dbReference>
<feature type="active site" description="Proton acceptor" evidence="7">
    <location>
        <position position="169"/>
    </location>
</feature>
<comment type="pathway">
    <text evidence="7 8">Carbohydrate biosynthesis; gluconeogenesis.</text>
</comment>
<comment type="function">
    <text evidence="7">Involved in the gluconeogenesis. Catalyzes stereospecifically the conversion of dihydroxyacetone phosphate (DHAP) to D-glyceraldehyde-3-phosphate (G3P).</text>
</comment>
<dbReference type="HAMAP" id="MF_00147_B">
    <property type="entry name" value="TIM_B"/>
    <property type="match status" value="1"/>
</dbReference>
<dbReference type="CDD" id="cd00311">
    <property type="entry name" value="TIM"/>
    <property type="match status" value="1"/>
</dbReference>
<evidence type="ECO:0000256" key="6">
    <source>
        <dbReference type="ARBA" id="ARBA00023235"/>
    </source>
</evidence>
<comment type="caution">
    <text evidence="9">The sequence shown here is derived from an EMBL/GenBank/DDBJ whole genome shotgun (WGS) entry which is preliminary data.</text>
</comment>
<dbReference type="UniPathway" id="UPA00138"/>
<dbReference type="OrthoDB" id="9809429at2"/>
<feature type="binding site" evidence="7">
    <location>
        <begin position="9"/>
        <end position="11"/>
    </location>
    <ligand>
        <name>substrate</name>
    </ligand>
</feature>
<comment type="subunit">
    <text evidence="7 8">Homodimer.</text>
</comment>
<keyword evidence="10" id="KW-1185">Reference proteome</keyword>
<dbReference type="InterPro" id="IPR000652">
    <property type="entry name" value="Triosephosphate_isomerase"/>
</dbReference>
<proteinExistence type="inferred from homology"/>
<dbReference type="SUPFAM" id="SSF51351">
    <property type="entry name" value="Triosephosphate isomerase (TIM)"/>
    <property type="match status" value="1"/>
</dbReference>
<evidence type="ECO:0000256" key="2">
    <source>
        <dbReference type="ARBA" id="ARBA00007422"/>
    </source>
</evidence>
<dbReference type="GO" id="GO:0005829">
    <property type="term" value="C:cytosol"/>
    <property type="evidence" value="ECO:0007669"/>
    <property type="project" value="TreeGrafter"/>
</dbReference>
<dbReference type="EMBL" id="NKXO01000027">
    <property type="protein sequence ID" value="PKQ68072.1"/>
    <property type="molecule type" value="Genomic_DNA"/>
</dbReference>
<keyword evidence="3 7" id="KW-0312">Gluconeogenesis</keyword>
<evidence type="ECO:0000256" key="8">
    <source>
        <dbReference type="RuleBase" id="RU363013"/>
    </source>
</evidence>
<comment type="similarity">
    <text evidence="2 7 8">Belongs to the triosephosphate isomerase family.</text>
</comment>
<name>A0A2N3ICJ9_9BACT</name>
<dbReference type="Pfam" id="PF00121">
    <property type="entry name" value="TIM"/>
    <property type="match status" value="1"/>
</dbReference>
<dbReference type="UniPathway" id="UPA00109">
    <property type="reaction ID" value="UER00189"/>
</dbReference>
<evidence type="ECO:0000313" key="9">
    <source>
        <dbReference type="EMBL" id="PKQ68072.1"/>
    </source>
</evidence>
<dbReference type="Proteomes" id="UP000233387">
    <property type="component" value="Unassembled WGS sequence"/>
</dbReference>
<dbReference type="GO" id="GO:0019563">
    <property type="term" value="P:glycerol catabolic process"/>
    <property type="evidence" value="ECO:0007669"/>
    <property type="project" value="TreeGrafter"/>
</dbReference>
<feature type="binding site" evidence="7">
    <location>
        <begin position="236"/>
        <end position="237"/>
    </location>
    <ligand>
        <name>substrate</name>
    </ligand>
</feature>
<comment type="catalytic activity">
    <reaction evidence="7 8">
        <text>D-glyceraldehyde 3-phosphate = dihydroxyacetone phosphate</text>
        <dbReference type="Rhea" id="RHEA:18585"/>
        <dbReference type="ChEBI" id="CHEBI:57642"/>
        <dbReference type="ChEBI" id="CHEBI:59776"/>
        <dbReference type="EC" id="5.3.1.1"/>
    </reaction>
</comment>
<dbReference type="PANTHER" id="PTHR21139">
    <property type="entry name" value="TRIOSEPHOSPHATE ISOMERASE"/>
    <property type="match status" value="1"/>
</dbReference>
<dbReference type="GO" id="GO:0004807">
    <property type="term" value="F:triose-phosphate isomerase activity"/>
    <property type="evidence" value="ECO:0007669"/>
    <property type="project" value="UniProtKB-UniRule"/>
</dbReference>
<dbReference type="GO" id="GO:0046166">
    <property type="term" value="P:glyceraldehyde-3-phosphate biosynthetic process"/>
    <property type="evidence" value="ECO:0007669"/>
    <property type="project" value="TreeGrafter"/>
</dbReference>
<sequence length="253" mass="28053">MAQKIVAANWKMNLNFQEANTLISEVTNILKDEKRNTAEVIFAVPFVYVYHLSNFLKTQPFAVAAQNCSEHEKGAYTGEISAQMLASVGAKWVIVGHSERRLYYHETYRIIAEKIQRALQAGLKVIFCCGESLEIRNKNEHIAYVQNQLEGSLAELSVEQMKNIVIAYEPVWAIGTGKNATAEQAQEMHAVIRAYLKKKFGSEIAQNTSILYGGSVNAQNAKSLFSCPDVDGGLVGGASLKAREFAEIVKVYN</sequence>
<organism evidence="9 10">
    <name type="scientific">Raineya orbicola</name>
    <dbReference type="NCBI Taxonomy" id="2016530"/>
    <lineage>
        <taxon>Bacteria</taxon>
        <taxon>Pseudomonadati</taxon>
        <taxon>Bacteroidota</taxon>
        <taxon>Cytophagia</taxon>
        <taxon>Cytophagales</taxon>
        <taxon>Raineyaceae</taxon>
        <taxon>Raineya</taxon>
    </lineage>
</organism>
<evidence type="ECO:0000256" key="4">
    <source>
        <dbReference type="ARBA" id="ARBA00022490"/>
    </source>
</evidence>
<evidence type="ECO:0000313" key="10">
    <source>
        <dbReference type="Proteomes" id="UP000233387"/>
    </source>
</evidence>
<dbReference type="InterPro" id="IPR020861">
    <property type="entry name" value="Triosephosphate_isomerase_AS"/>
</dbReference>
<reference evidence="9 10" key="1">
    <citation type="submission" date="2017-06" db="EMBL/GenBank/DDBJ databases">
        <title>Raineya orbicola gen. nov., sp. nov. a slightly thermophilic bacterium of the phylum Bacteroidetes and the description of Raineyaceae fam. nov.</title>
        <authorList>
            <person name="Albuquerque L."/>
            <person name="Polonia A.R.M."/>
            <person name="Barroso C."/>
            <person name="Froufe H.J.C."/>
            <person name="Lage O."/>
            <person name="Lobo-Da-Cunha A."/>
            <person name="Egas C."/>
            <person name="Da Costa M.S."/>
        </authorList>
    </citation>
    <scope>NUCLEOTIDE SEQUENCE [LARGE SCALE GENOMIC DNA]</scope>
    <source>
        <strain evidence="9 10">SPSPC-11</strain>
    </source>
</reference>
<feature type="active site" description="Electrophile" evidence="7">
    <location>
        <position position="97"/>
    </location>
</feature>
<feature type="binding site" evidence="7">
    <location>
        <position position="175"/>
    </location>
    <ligand>
        <name>substrate</name>
    </ligand>
</feature>
<dbReference type="GO" id="GO:0006096">
    <property type="term" value="P:glycolytic process"/>
    <property type="evidence" value="ECO:0007669"/>
    <property type="project" value="UniProtKB-UniRule"/>
</dbReference>
<dbReference type="InterPro" id="IPR022896">
    <property type="entry name" value="TrioseP_Isoase_bac/euk"/>
</dbReference>
<dbReference type="PANTHER" id="PTHR21139:SF42">
    <property type="entry name" value="TRIOSEPHOSPHATE ISOMERASE"/>
    <property type="match status" value="1"/>
</dbReference>
<evidence type="ECO:0000256" key="3">
    <source>
        <dbReference type="ARBA" id="ARBA00022432"/>
    </source>
</evidence>
<evidence type="ECO:0000256" key="7">
    <source>
        <dbReference type="HAMAP-Rule" id="MF_00147"/>
    </source>
</evidence>
<keyword evidence="5 7" id="KW-0324">Glycolysis</keyword>
<dbReference type="AlphaFoldDB" id="A0A2N3ICJ9"/>
<dbReference type="GO" id="GO:0006094">
    <property type="term" value="P:gluconeogenesis"/>
    <property type="evidence" value="ECO:0007669"/>
    <property type="project" value="UniProtKB-UniRule"/>
</dbReference>
<dbReference type="EC" id="5.3.1.1" evidence="7 8"/>
<keyword evidence="6 7" id="KW-0413">Isomerase</keyword>
<dbReference type="NCBIfam" id="TIGR00419">
    <property type="entry name" value="tim"/>
    <property type="match status" value="1"/>
</dbReference>
<dbReference type="InterPro" id="IPR035990">
    <property type="entry name" value="TIM_sf"/>
</dbReference>
<dbReference type="FunFam" id="3.20.20.70:FF:000016">
    <property type="entry name" value="Triosephosphate isomerase"/>
    <property type="match status" value="1"/>
</dbReference>
<evidence type="ECO:0000256" key="1">
    <source>
        <dbReference type="ARBA" id="ARBA00004680"/>
    </source>
</evidence>
<dbReference type="PROSITE" id="PS51440">
    <property type="entry name" value="TIM_2"/>
    <property type="match status" value="1"/>
</dbReference>
<keyword evidence="4 7" id="KW-0963">Cytoplasm</keyword>
<comment type="subcellular location">
    <subcellularLocation>
        <location evidence="7 8">Cytoplasm</location>
    </subcellularLocation>
</comment>
<dbReference type="PROSITE" id="PS00171">
    <property type="entry name" value="TIM_1"/>
    <property type="match status" value="1"/>
</dbReference>
<gene>
    <name evidence="7" type="primary">tpiA</name>
    <name evidence="9" type="ORF">Rain11_1799</name>
</gene>